<sequence length="714" mass="81474">MNDSDSSDSGSSSSFASSSSSSSALAPQRKQQRGRTSVLSPTSWFSITPPAHSATAYDFIPLHTQQRRSRRSPSPPSSESSSWSSSSSASPPPSPSRRRRRQATSSWLLPSPPSFSWLPASTGRRTPQLALALLIPILGLLLAFELRSQHNLRRAWAAEHTARVASHMPDARGRLDLATFREGKFREKRDGARAALEYDELHPDEERQLADAAADTWPSWWGSVDDAGRSPFDHVPSPQEPRRILFLTSYDDYLERMNTHTYEIVDAAIRHPNVIVDVWGPGWSGYDWNVTLSVNVKRRANRLADIELHKEVHGKNAEAARKEYLRDQWANNRKEWARRFLDVTRAPEASDYQVPFQAPKWDHFDDECNPFVRYDIVWTFSDIYKADDMPHVDALDCDALLVQQLGDCHEHRCMKEWYPQANNITLTKYAFELEEIFNYENVRKHYPDFTMGLFGHSPDTGNEWDFYPAPWAAKRNKAMIFGYDGSFYPIRTTITDNLNRLRDDPHLSDSDALVGRHEHPGYTVEIPESARTTPLETYEVGHETYKTHRALRADFGRGMREAQICVFDSSLERKLIRKYAQAMLSGCVLATDLPTEHEEALSKFTIPLEPSWDIEQIEGQVQRYLDDPARLHQMALDAFAYARQHLTTTSKISSVLAMADSYRAGARGYDHAFGFSSRCRAYWSGNDAQRPPWCKVEHGYRGLEDHIISSSERE</sequence>
<dbReference type="GeneID" id="87803463"/>
<feature type="region of interest" description="Disordered" evidence="1">
    <location>
        <begin position="1"/>
        <end position="107"/>
    </location>
</feature>
<evidence type="ECO:0000256" key="1">
    <source>
        <dbReference type="SAM" id="MobiDB-lite"/>
    </source>
</evidence>
<proteinExistence type="predicted"/>
<feature type="compositionally biased region" description="Low complexity" evidence="1">
    <location>
        <begin position="77"/>
        <end position="89"/>
    </location>
</feature>
<gene>
    <name evidence="2" type="ORF">LOC62_01G000204</name>
</gene>
<evidence type="ECO:0000313" key="2">
    <source>
        <dbReference type="EMBL" id="WOO76577.1"/>
    </source>
</evidence>
<dbReference type="AlphaFoldDB" id="A0AAF0XZZ6"/>
<organism evidence="2 3">
    <name type="scientific">Vanrija pseudolonga</name>
    <dbReference type="NCBI Taxonomy" id="143232"/>
    <lineage>
        <taxon>Eukaryota</taxon>
        <taxon>Fungi</taxon>
        <taxon>Dikarya</taxon>
        <taxon>Basidiomycota</taxon>
        <taxon>Agaricomycotina</taxon>
        <taxon>Tremellomycetes</taxon>
        <taxon>Trichosporonales</taxon>
        <taxon>Trichosporonaceae</taxon>
        <taxon>Vanrija</taxon>
    </lineage>
</organism>
<keyword evidence="3" id="KW-1185">Reference proteome</keyword>
<feature type="compositionally biased region" description="Polar residues" evidence="1">
    <location>
        <begin position="34"/>
        <end position="46"/>
    </location>
</feature>
<name>A0AAF0XZZ6_9TREE</name>
<dbReference type="EMBL" id="CP086714">
    <property type="protein sequence ID" value="WOO76577.1"/>
    <property type="molecule type" value="Genomic_DNA"/>
</dbReference>
<protein>
    <submittedName>
        <fullName evidence="2">Uncharacterized protein</fullName>
    </submittedName>
</protein>
<dbReference type="RefSeq" id="XP_062622609.1">
    <property type="nucleotide sequence ID" value="XM_062766625.1"/>
</dbReference>
<feature type="compositionally biased region" description="Low complexity" evidence="1">
    <location>
        <begin position="1"/>
        <end position="23"/>
    </location>
</feature>
<evidence type="ECO:0000313" key="3">
    <source>
        <dbReference type="Proteomes" id="UP000827549"/>
    </source>
</evidence>
<accession>A0AAF0XZZ6</accession>
<dbReference type="Proteomes" id="UP000827549">
    <property type="component" value="Chromosome 1"/>
</dbReference>
<reference evidence="2" key="1">
    <citation type="submission" date="2023-10" db="EMBL/GenBank/DDBJ databases">
        <authorList>
            <person name="Noh H."/>
        </authorList>
    </citation>
    <scope>NUCLEOTIDE SEQUENCE</scope>
    <source>
        <strain evidence="2">DUCC4014</strain>
    </source>
</reference>